<keyword evidence="6" id="KW-1133">Transmembrane helix</keyword>
<dbReference type="SUPFAM" id="SSF64397">
    <property type="entry name" value="Hsp33 domain"/>
    <property type="match status" value="1"/>
</dbReference>
<dbReference type="Pfam" id="PF01430">
    <property type="entry name" value="HSP33"/>
    <property type="match status" value="1"/>
</dbReference>
<evidence type="ECO:0008006" key="9">
    <source>
        <dbReference type="Google" id="ProtNLM"/>
    </source>
</evidence>
<dbReference type="PANTHER" id="PTHR30111:SF1">
    <property type="entry name" value="33 KDA CHAPERONIN"/>
    <property type="match status" value="1"/>
</dbReference>
<dbReference type="GO" id="GO:0044183">
    <property type="term" value="F:protein folding chaperone"/>
    <property type="evidence" value="ECO:0007669"/>
    <property type="project" value="TreeGrafter"/>
</dbReference>
<dbReference type="PIR" id="C90550">
    <property type="entry name" value="C90550"/>
</dbReference>
<dbReference type="InterPro" id="IPR000397">
    <property type="entry name" value="Heat_shock_Hsp33"/>
</dbReference>
<feature type="transmembrane region" description="Helical" evidence="6">
    <location>
        <begin position="40"/>
        <end position="60"/>
    </location>
</feature>
<dbReference type="EMBL" id="AL445564">
    <property type="protein sequence ID" value="CAC13480.1"/>
    <property type="molecule type" value="Genomic_DNA"/>
</dbReference>
<dbReference type="KEGG" id="mpu:MYPU_3070"/>
<keyword evidence="2" id="KW-0862">Zinc</keyword>
<gene>
    <name evidence="7" type="ordered locus">MYPU_3070</name>
</gene>
<evidence type="ECO:0000313" key="8">
    <source>
        <dbReference type="Proteomes" id="UP000000528"/>
    </source>
</evidence>
<dbReference type="RefSeq" id="WP_010925111.1">
    <property type="nucleotide sequence ID" value="NC_002771.1"/>
</dbReference>
<dbReference type="Proteomes" id="UP000000528">
    <property type="component" value="Chromosome"/>
</dbReference>
<dbReference type="Gene3D" id="3.90.1280.10">
    <property type="entry name" value="HSP33 redox switch-like"/>
    <property type="match status" value="1"/>
</dbReference>
<keyword evidence="1" id="KW-0963">Cytoplasm</keyword>
<dbReference type="InterPro" id="IPR016153">
    <property type="entry name" value="Heat_shock_Hsp33_N"/>
</dbReference>
<keyword evidence="6" id="KW-0812">Transmembrane</keyword>
<reference evidence="7 8" key="1">
    <citation type="journal article" date="2001" name="Nucleic Acids Res.">
        <title>The complete genome sequence of the murine respiratory pathogen Mycoplasma pulmonis.</title>
        <authorList>
            <person name="Chambaud I."/>
            <person name="Heilig R."/>
            <person name="Ferris S."/>
            <person name="Barbe V."/>
            <person name="Samson D."/>
            <person name="Galisson F."/>
            <person name="Moszer I."/>
            <person name="Dybvig K."/>
            <person name="Wroblewski H."/>
            <person name="Viari A."/>
            <person name="Rocha E.P.C."/>
            <person name="Blanchard A."/>
        </authorList>
    </citation>
    <scope>NUCLEOTIDE SEQUENCE [LARGE SCALE GENOMIC DNA]</scope>
    <source>
        <strain evidence="7 8">UAB CTIP</strain>
    </source>
</reference>
<organism evidence="8">
    <name type="scientific">Mycoplasmopsis pulmonis (strain UAB CTIP)</name>
    <name type="common">Mycoplasma pulmonis</name>
    <dbReference type="NCBI Taxonomy" id="272635"/>
    <lineage>
        <taxon>Bacteria</taxon>
        <taxon>Bacillati</taxon>
        <taxon>Mycoplasmatota</taxon>
        <taxon>Mycoplasmoidales</taxon>
        <taxon>Metamycoplasmataceae</taxon>
        <taxon>Mycoplasmopsis</taxon>
    </lineage>
</organism>
<evidence type="ECO:0000256" key="6">
    <source>
        <dbReference type="SAM" id="Phobius"/>
    </source>
</evidence>
<dbReference type="HOGENOM" id="CLU_962519_0_0_14"/>
<dbReference type="eggNOG" id="COG1281">
    <property type="taxonomic scope" value="Bacteria"/>
</dbReference>
<protein>
    <recommendedName>
        <fullName evidence="9">Molecular chaperone Hsp33</fullName>
    </recommendedName>
</protein>
<evidence type="ECO:0000256" key="2">
    <source>
        <dbReference type="ARBA" id="ARBA00022833"/>
    </source>
</evidence>
<evidence type="ECO:0000256" key="3">
    <source>
        <dbReference type="ARBA" id="ARBA00023157"/>
    </source>
</evidence>
<evidence type="ECO:0000313" key="7">
    <source>
        <dbReference type="EMBL" id="CAC13480.1"/>
    </source>
</evidence>
<dbReference type="SUPFAM" id="SSF118352">
    <property type="entry name" value="HSP33 redox switch-like"/>
    <property type="match status" value="1"/>
</dbReference>
<dbReference type="InterPro" id="IPR016154">
    <property type="entry name" value="Heat_shock_Hsp33_C"/>
</dbReference>
<sequence>MISKNEKSYTKILIKNNIRIFLSDYTKVANEILLKKQTSFISKVILSSAIATFGSLGFILTKDGEVKISYVSKQLGSVIDVIGTFDGKLRVKMLNNQIQDEDNFSEDFLSKSIDLANIYLTPYIGEDAKLIVNVKDKISNYNSQVDVFKADMISDLNYFFYQSFQIHSAIKKSIKFDEKNNLTKATSIIMQLLPNHKEEDIIFIEKFWKENNFNDMSIEEVENKLEANLLETKEVTFVCECSYEKVVNMLSSLSKENKKYLFENKDENIEVNCPFCESKYLIEKKIIEK</sequence>
<keyword evidence="8" id="KW-1185">Reference proteome</keyword>
<accession>Q98QQ4</accession>
<dbReference type="GO" id="GO:0051082">
    <property type="term" value="F:unfolded protein binding"/>
    <property type="evidence" value="ECO:0007669"/>
    <property type="project" value="InterPro"/>
</dbReference>
<dbReference type="GO" id="GO:0042026">
    <property type="term" value="P:protein refolding"/>
    <property type="evidence" value="ECO:0007669"/>
    <property type="project" value="TreeGrafter"/>
</dbReference>
<evidence type="ECO:0000256" key="5">
    <source>
        <dbReference type="ARBA" id="ARBA00023284"/>
    </source>
</evidence>
<evidence type="ECO:0000256" key="4">
    <source>
        <dbReference type="ARBA" id="ARBA00023186"/>
    </source>
</evidence>
<dbReference type="GO" id="GO:0005737">
    <property type="term" value="C:cytoplasm"/>
    <property type="evidence" value="ECO:0007669"/>
    <property type="project" value="InterPro"/>
</dbReference>
<dbReference type="BioCyc" id="MPUL272635:G1GT6-308-MONOMER"/>
<dbReference type="AlphaFoldDB" id="Q98QQ4"/>
<keyword evidence="3" id="KW-1015">Disulfide bond</keyword>
<dbReference type="Gene3D" id="3.55.30.10">
    <property type="entry name" value="Hsp33 domain"/>
    <property type="match status" value="1"/>
</dbReference>
<proteinExistence type="predicted"/>
<dbReference type="PIRSF" id="PIRSF005261">
    <property type="entry name" value="Heat_shock_Hsp33"/>
    <property type="match status" value="1"/>
</dbReference>
<dbReference type="PANTHER" id="PTHR30111">
    <property type="entry name" value="33 KDA CHAPERONIN"/>
    <property type="match status" value="1"/>
</dbReference>
<keyword evidence="6" id="KW-0472">Membrane</keyword>
<keyword evidence="5" id="KW-0676">Redox-active center</keyword>
<name>Q98QQ4_MYCPU</name>
<keyword evidence="4" id="KW-0143">Chaperone</keyword>
<dbReference type="STRING" id="272635.gene:17576898"/>
<evidence type="ECO:0000256" key="1">
    <source>
        <dbReference type="ARBA" id="ARBA00022490"/>
    </source>
</evidence>